<sequence length="105" mass="11633">MSEVKNNKNAEHNLAKKLGFPTEEGCHSMANLLKECLSNDDVKQMYSEWGETGTYDKSMSKNVYKGPYLVSKAVNDNIPNKNAKILDIACGTGFVGEHVCIEISF</sequence>
<gene>
    <name evidence="1" type="ORF">OCBIM_22032345mg</name>
</gene>
<protein>
    <recommendedName>
        <fullName evidence="2">Methyltransferase domain-containing protein</fullName>
    </recommendedName>
</protein>
<dbReference type="SUPFAM" id="SSF53335">
    <property type="entry name" value="S-adenosyl-L-methionine-dependent methyltransferases"/>
    <property type="match status" value="1"/>
</dbReference>
<dbReference type="InterPro" id="IPR029063">
    <property type="entry name" value="SAM-dependent_MTases_sf"/>
</dbReference>
<reference evidence="1" key="1">
    <citation type="submission" date="2015-07" db="EMBL/GenBank/DDBJ databases">
        <title>MeaNS - Measles Nucleotide Surveillance Program.</title>
        <authorList>
            <person name="Tran T."/>
            <person name="Druce J."/>
        </authorList>
    </citation>
    <scope>NUCLEOTIDE SEQUENCE</scope>
    <source>
        <strain evidence="1">UCB-OBI-ISO-001</strain>
        <tissue evidence="1">Gonad</tissue>
    </source>
</reference>
<proteinExistence type="predicted"/>
<accession>A0A0L8GJR1</accession>
<dbReference type="EMBL" id="KQ421523">
    <property type="protein sequence ID" value="KOF77246.1"/>
    <property type="molecule type" value="Genomic_DNA"/>
</dbReference>
<dbReference type="AlphaFoldDB" id="A0A0L8GJR1"/>
<evidence type="ECO:0008006" key="2">
    <source>
        <dbReference type="Google" id="ProtNLM"/>
    </source>
</evidence>
<dbReference type="OrthoDB" id="6126208at2759"/>
<evidence type="ECO:0000313" key="1">
    <source>
        <dbReference type="EMBL" id="KOF77246.1"/>
    </source>
</evidence>
<organism evidence="1">
    <name type="scientific">Octopus bimaculoides</name>
    <name type="common">California two-spotted octopus</name>
    <dbReference type="NCBI Taxonomy" id="37653"/>
    <lineage>
        <taxon>Eukaryota</taxon>
        <taxon>Metazoa</taxon>
        <taxon>Spiralia</taxon>
        <taxon>Lophotrochozoa</taxon>
        <taxon>Mollusca</taxon>
        <taxon>Cephalopoda</taxon>
        <taxon>Coleoidea</taxon>
        <taxon>Octopodiformes</taxon>
        <taxon>Octopoda</taxon>
        <taxon>Incirrata</taxon>
        <taxon>Octopodidae</taxon>
        <taxon>Octopus</taxon>
    </lineage>
</organism>
<name>A0A0L8GJR1_OCTBM</name>